<feature type="transmembrane region" description="Helical" evidence="1">
    <location>
        <begin position="13"/>
        <end position="32"/>
    </location>
</feature>
<proteinExistence type="predicted"/>
<dbReference type="STRING" id="1245745.A0A0A2V614"/>
<organism evidence="2 3">
    <name type="scientific">Beauveria bassiana D1-5</name>
    <dbReference type="NCBI Taxonomy" id="1245745"/>
    <lineage>
        <taxon>Eukaryota</taxon>
        <taxon>Fungi</taxon>
        <taxon>Dikarya</taxon>
        <taxon>Ascomycota</taxon>
        <taxon>Pezizomycotina</taxon>
        <taxon>Sordariomycetes</taxon>
        <taxon>Hypocreomycetidae</taxon>
        <taxon>Hypocreales</taxon>
        <taxon>Cordycipitaceae</taxon>
        <taxon>Beauveria</taxon>
    </lineage>
</organism>
<feature type="transmembrane region" description="Helical" evidence="1">
    <location>
        <begin position="132"/>
        <end position="153"/>
    </location>
</feature>
<keyword evidence="1" id="KW-0812">Transmembrane</keyword>
<keyword evidence="1" id="KW-0472">Membrane</keyword>
<dbReference type="Gene3D" id="3.40.50.150">
    <property type="entry name" value="Vaccinia Virus protein VP39"/>
    <property type="match status" value="1"/>
</dbReference>
<protein>
    <recommendedName>
        <fullName evidence="4">Methyltransferase domain-containing protein</fullName>
    </recommendedName>
</protein>
<feature type="transmembrane region" description="Helical" evidence="1">
    <location>
        <begin position="44"/>
        <end position="67"/>
    </location>
</feature>
<dbReference type="EMBL" id="ANFO01001317">
    <property type="protein sequence ID" value="KGQ02938.1"/>
    <property type="molecule type" value="Genomic_DNA"/>
</dbReference>
<reference evidence="2 3" key="1">
    <citation type="submission" date="2012-10" db="EMBL/GenBank/DDBJ databases">
        <title>Genome sequencing and analysis of entomopathogenic fungi Beauveria bassiana D1-5.</title>
        <authorList>
            <person name="Li Q."/>
            <person name="Wang L."/>
            <person name="Zhang Z."/>
            <person name="Wang Q."/>
            <person name="Ren J."/>
            <person name="Wang M."/>
            <person name="Xu W."/>
            <person name="Wang J."/>
            <person name="Lu Y."/>
            <person name="Du Q."/>
            <person name="Sun Z."/>
        </authorList>
    </citation>
    <scope>NUCLEOTIDE SEQUENCE [LARGE SCALE GENOMIC DNA]</scope>
    <source>
        <strain evidence="2 3">D1-5</strain>
    </source>
</reference>
<dbReference type="SUPFAM" id="SSF53335">
    <property type="entry name" value="S-adenosyl-L-methionine-dependent methyltransferases"/>
    <property type="match status" value="1"/>
</dbReference>
<evidence type="ECO:0008006" key="4">
    <source>
        <dbReference type="Google" id="ProtNLM"/>
    </source>
</evidence>
<dbReference type="Proteomes" id="UP000030106">
    <property type="component" value="Unassembled WGS sequence"/>
</dbReference>
<evidence type="ECO:0000313" key="3">
    <source>
        <dbReference type="Proteomes" id="UP000030106"/>
    </source>
</evidence>
<feature type="transmembrane region" description="Helical" evidence="1">
    <location>
        <begin position="165"/>
        <end position="190"/>
    </location>
</feature>
<accession>A0A0A2V614</accession>
<gene>
    <name evidence="2" type="ORF">BBAD15_g11840</name>
</gene>
<sequence>MEQFDADADAIENGVICVLGILLYITILLQRWYHLKAKTSGEKWYCHISLVLLSIFVIGSSLCFGIARSRDSPARVPSVIWKALMVLCLIVSKLHVFNQALRPQTLIPYYACISILPVVWVGVSVWQKRYAALWAFPGWIYLTCAAAFFIQSVRTCKKAWSRRRCLMLGLMNALAGTLTAATGIFSVLIVTPPFQFDEQCFIILLELALTVVYAEKQLRAASAEKIELQEQIRQGRPAGAEYIYVRSCLLYSTLRVSPISPAAEFPDESTLIASISSEDAASNLVVIMSEQDKSCELSKRVIAGMKFERCGTSAWCPTSLDAATYPRDYHCDMLSFDDNRLISAPVKRPVRILDVGTGPGILAGELAKRFPDADVIGLDVFSNPPAEFPETCVYRSGNIEEPWEFETGPGGHFEHSEIDILSDKPMVERCLHYELRGTNFPSLPAWERYKIVSDFAALLGGRHSNIAHNTHNRFTEAGFVNIISRDVKLSACHLDGDLENRVAALHSILAEPQFGEVASERYMQLIPTRAELFWDSDARQKNNFARRCCIISLVSTSDVVYALNMILSRGSFGARAATAYK</sequence>
<dbReference type="HOGENOM" id="CLU_469272_0_0_1"/>
<dbReference type="InterPro" id="IPR029063">
    <property type="entry name" value="SAM-dependent_MTases_sf"/>
</dbReference>
<dbReference type="AlphaFoldDB" id="A0A0A2V614"/>
<feature type="transmembrane region" description="Helical" evidence="1">
    <location>
        <begin position="79"/>
        <end position="97"/>
    </location>
</feature>
<dbReference type="CDD" id="cd02440">
    <property type="entry name" value="AdoMet_MTases"/>
    <property type="match status" value="1"/>
</dbReference>
<evidence type="ECO:0000256" key="1">
    <source>
        <dbReference type="SAM" id="Phobius"/>
    </source>
</evidence>
<comment type="caution">
    <text evidence="2">The sequence shown here is derived from an EMBL/GenBank/DDBJ whole genome shotgun (WGS) entry which is preliminary data.</text>
</comment>
<name>A0A0A2V614_BEABA</name>
<evidence type="ECO:0000313" key="2">
    <source>
        <dbReference type="EMBL" id="KGQ02938.1"/>
    </source>
</evidence>
<keyword evidence="1" id="KW-1133">Transmembrane helix</keyword>
<feature type="transmembrane region" description="Helical" evidence="1">
    <location>
        <begin position="109"/>
        <end position="126"/>
    </location>
</feature>